<feature type="domain" description="HTH cro/C1-type" evidence="2">
    <location>
        <begin position="27"/>
        <end position="81"/>
    </location>
</feature>
<proteinExistence type="predicted"/>
<dbReference type="InterPro" id="IPR010982">
    <property type="entry name" value="Lambda_DNA-bd_dom_sf"/>
</dbReference>
<dbReference type="EMBL" id="CP041969">
    <property type="protein sequence ID" value="QMV41526.1"/>
    <property type="molecule type" value="Genomic_DNA"/>
</dbReference>
<dbReference type="KEGG" id="cchl:FPL14_10215"/>
<dbReference type="CDD" id="cd00093">
    <property type="entry name" value="HTH_XRE"/>
    <property type="match status" value="1"/>
</dbReference>
<dbReference type="GO" id="GO:0003700">
    <property type="term" value="F:DNA-binding transcription factor activity"/>
    <property type="evidence" value="ECO:0007669"/>
    <property type="project" value="TreeGrafter"/>
</dbReference>
<accession>A0A7G5BX42</accession>
<dbReference type="InterPro" id="IPR050807">
    <property type="entry name" value="TransReg_Diox_bact_type"/>
</dbReference>
<gene>
    <name evidence="3" type="ORF">FPL14_10215</name>
</gene>
<dbReference type="Pfam" id="PF01381">
    <property type="entry name" value="HTH_3"/>
    <property type="match status" value="1"/>
</dbReference>
<dbReference type="PANTHER" id="PTHR46797">
    <property type="entry name" value="HTH-TYPE TRANSCRIPTIONAL REGULATOR"/>
    <property type="match status" value="1"/>
</dbReference>
<organism evidence="3 4">
    <name type="scientific">Cohnella cholangitidis</name>
    <dbReference type="NCBI Taxonomy" id="2598458"/>
    <lineage>
        <taxon>Bacteria</taxon>
        <taxon>Bacillati</taxon>
        <taxon>Bacillota</taxon>
        <taxon>Bacilli</taxon>
        <taxon>Bacillales</taxon>
        <taxon>Paenibacillaceae</taxon>
        <taxon>Cohnella</taxon>
    </lineage>
</organism>
<keyword evidence="1" id="KW-0238">DNA-binding</keyword>
<evidence type="ECO:0000313" key="4">
    <source>
        <dbReference type="Proteomes" id="UP000515679"/>
    </source>
</evidence>
<dbReference type="PANTHER" id="PTHR46797:SF1">
    <property type="entry name" value="METHYLPHOSPHONATE SYNTHASE"/>
    <property type="match status" value="1"/>
</dbReference>
<reference evidence="3 4" key="1">
    <citation type="submission" date="2019-07" db="EMBL/GenBank/DDBJ databases">
        <authorList>
            <person name="Kim J.K."/>
            <person name="Cheong H.-M."/>
            <person name="Choi Y."/>
            <person name="Hwang K.J."/>
            <person name="Lee S."/>
            <person name="Choi C."/>
        </authorList>
    </citation>
    <scope>NUCLEOTIDE SEQUENCE [LARGE SCALE GENOMIC DNA]</scope>
    <source>
        <strain evidence="3 4">KS 22</strain>
    </source>
</reference>
<dbReference type="AlphaFoldDB" id="A0A7G5BX42"/>
<evidence type="ECO:0000256" key="1">
    <source>
        <dbReference type="ARBA" id="ARBA00023125"/>
    </source>
</evidence>
<dbReference type="Gene3D" id="1.10.260.40">
    <property type="entry name" value="lambda repressor-like DNA-binding domains"/>
    <property type="match status" value="1"/>
</dbReference>
<name>A0A7G5BX42_9BACL</name>
<dbReference type="GO" id="GO:0003677">
    <property type="term" value="F:DNA binding"/>
    <property type="evidence" value="ECO:0007669"/>
    <property type="project" value="UniProtKB-KW"/>
</dbReference>
<keyword evidence="4" id="KW-1185">Reference proteome</keyword>
<dbReference type="Proteomes" id="UP000515679">
    <property type="component" value="Chromosome"/>
</dbReference>
<evidence type="ECO:0000313" key="3">
    <source>
        <dbReference type="EMBL" id="QMV41526.1"/>
    </source>
</evidence>
<dbReference type="SUPFAM" id="SSF47413">
    <property type="entry name" value="lambda repressor-like DNA-binding domains"/>
    <property type="match status" value="1"/>
</dbReference>
<dbReference type="PROSITE" id="PS50943">
    <property type="entry name" value="HTH_CROC1"/>
    <property type="match status" value="1"/>
</dbReference>
<dbReference type="GO" id="GO:0005829">
    <property type="term" value="C:cytosol"/>
    <property type="evidence" value="ECO:0007669"/>
    <property type="project" value="TreeGrafter"/>
</dbReference>
<dbReference type="SMART" id="SM00530">
    <property type="entry name" value="HTH_XRE"/>
    <property type="match status" value="1"/>
</dbReference>
<sequence>MMHCSHRDILFFHWVGGCMADTIGKRVKRVRKLNEMTQVEFSNALGISQGRLSEIEKDITKPSADTLIALHRRFKVDLNELLSLDEE</sequence>
<protein>
    <submittedName>
        <fullName evidence="3">Helix-turn-helix transcriptional regulator</fullName>
    </submittedName>
</protein>
<evidence type="ECO:0000259" key="2">
    <source>
        <dbReference type="PROSITE" id="PS50943"/>
    </source>
</evidence>
<dbReference type="InterPro" id="IPR001387">
    <property type="entry name" value="Cro/C1-type_HTH"/>
</dbReference>